<dbReference type="EMBL" id="CP108195">
    <property type="protein sequence ID" value="WTS16034.1"/>
    <property type="molecule type" value="Genomic_DNA"/>
</dbReference>
<name>A0AAU1UH25_9ACTN</name>
<sequence length="274" mass="28179">MPRMLDVSDDVRAEIGDAEADRLLAGENAPGTYDCTSCRTPGDSEQERTSTVLFIGDETAVLAFAHSTCLPSQVVQVSEEQLQGAVRSITGDGGAPAAAPAPTPSPAVQSIPGQAVPEPAVLGVTSGLVLIAGELHPALVVEPTGPIARPGSTGGFDEFLTLLVEQGFTPTAQVSEVPRVLHGWSVLLAMGQLHAVLQPGTVGAGQVAWWQAHQPLHVTDSWRAAANKTNSVLVFAAPAGTIGRQPREDLLRDALDKAAANGLLVGAAMPLAGT</sequence>
<dbReference type="AlphaFoldDB" id="A0AAU1UH25"/>
<feature type="region of interest" description="Disordered" evidence="1">
    <location>
        <begin position="88"/>
        <end position="110"/>
    </location>
</feature>
<protein>
    <submittedName>
        <fullName evidence="2">Uncharacterized protein</fullName>
    </submittedName>
</protein>
<gene>
    <name evidence="2" type="ORF">OHU69_36315</name>
</gene>
<reference evidence="2" key="1">
    <citation type="submission" date="2022-10" db="EMBL/GenBank/DDBJ databases">
        <title>The complete genomes of actinobacterial strains from the NBC collection.</title>
        <authorList>
            <person name="Joergensen T.S."/>
            <person name="Alvarez Arevalo M."/>
            <person name="Sterndorff E.B."/>
            <person name="Faurdal D."/>
            <person name="Vuksanovic O."/>
            <person name="Mourched A.-S."/>
            <person name="Charusanti P."/>
            <person name="Shaw S."/>
            <person name="Blin K."/>
            <person name="Weber T."/>
        </authorList>
    </citation>
    <scope>NUCLEOTIDE SEQUENCE</scope>
    <source>
        <strain evidence="2">NBC_00119</strain>
    </source>
</reference>
<organism evidence="2">
    <name type="scientific">Streptomyces sp. NBC_00119</name>
    <dbReference type="NCBI Taxonomy" id="2975659"/>
    <lineage>
        <taxon>Bacteria</taxon>
        <taxon>Bacillati</taxon>
        <taxon>Actinomycetota</taxon>
        <taxon>Actinomycetes</taxon>
        <taxon>Kitasatosporales</taxon>
        <taxon>Streptomycetaceae</taxon>
        <taxon>Streptomyces</taxon>
    </lineage>
</organism>
<evidence type="ECO:0000313" key="2">
    <source>
        <dbReference type="EMBL" id="WTS16034.1"/>
    </source>
</evidence>
<evidence type="ECO:0000256" key="1">
    <source>
        <dbReference type="SAM" id="MobiDB-lite"/>
    </source>
</evidence>
<feature type="region of interest" description="Disordered" evidence="1">
    <location>
        <begin position="27"/>
        <end position="46"/>
    </location>
</feature>
<accession>A0AAU1UH25</accession>
<proteinExistence type="predicted"/>